<evidence type="ECO:0000256" key="8">
    <source>
        <dbReference type="ARBA" id="ARBA00093627"/>
    </source>
</evidence>
<dbReference type="GO" id="GO:0006397">
    <property type="term" value="P:mRNA processing"/>
    <property type="evidence" value="ECO:0007669"/>
    <property type="project" value="UniProtKB-KW"/>
</dbReference>
<evidence type="ECO:0000256" key="3">
    <source>
        <dbReference type="ARBA" id="ARBA00022737"/>
    </source>
</evidence>
<gene>
    <name evidence="12" type="primary">SPBC1861.04c_1</name>
    <name evidence="12" type="ORF">LOC62_01G000407</name>
</gene>
<dbReference type="SMART" id="SM00360">
    <property type="entry name" value="RRM"/>
    <property type="match status" value="4"/>
</dbReference>
<dbReference type="PROSITE" id="PS50102">
    <property type="entry name" value="RRM"/>
    <property type="match status" value="3"/>
</dbReference>
<keyword evidence="5" id="KW-0508">mRNA splicing</keyword>
<name>A0AAF0Y2A3_9TREE</name>
<dbReference type="RefSeq" id="XP_062622821.1">
    <property type="nucleotide sequence ID" value="XM_062766838.1"/>
</dbReference>
<feature type="compositionally biased region" description="Low complexity" evidence="10">
    <location>
        <begin position="1023"/>
        <end position="1046"/>
    </location>
</feature>
<dbReference type="AlphaFoldDB" id="A0AAF0Y2A3"/>
<keyword evidence="3" id="KW-0677">Repeat</keyword>
<evidence type="ECO:0000256" key="5">
    <source>
        <dbReference type="ARBA" id="ARBA00023187"/>
    </source>
</evidence>
<dbReference type="CDD" id="cd00590">
    <property type="entry name" value="RRM_SF"/>
    <property type="match status" value="1"/>
</dbReference>
<evidence type="ECO:0000256" key="10">
    <source>
        <dbReference type="SAM" id="MobiDB-lite"/>
    </source>
</evidence>
<feature type="region of interest" description="Disordered" evidence="10">
    <location>
        <begin position="1017"/>
        <end position="1124"/>
    </location>
</feature>
<sequence>MDVDSTVEAQADPQALVNELGELLAELEGKPTNVRLLRRQLELMLELDMIDEATGVLDSVLSLTFLGEQVWLRLINAKTKLSVQPLTLEGFADILELYSKAENDYLCKFIVLQCASNLITAAAVLEHHINFILQAAGAASTDDSADEPWTVDAEVAEYLNTESVRDQLKGAVHRGIGLLSNSQQLWQLWRDWEVSLLGSLEGEEKSEQINHIHEMYLERLQTPHSTMAETSGAYSSFCSEYSPDEYEGRLVAATEASQNAQWKWSSERRHAKTRADFEESLAYSTDVAQQAQVLLGYVDWETDPFAKKPKGKKGPKVDVTLTAAAFERTVVVYGNAAFTAEDASFGKDSTVETQLVETAAAYKTAEALVWSRYVDWMAESGALDRDQRDLVVDRATRACPTSSELWVHKLNDLEAEVDVPEIESTAEKARSLVVANGQPVSALVDILYAHAAILARRNRSLDGSLEHPVFQFLTEAVETVTAVFKSGDPSLRLEKYFIAWAEASSPELIPGVIAVLEKPIRARLSSYQWAILRADAQARTGDLEAARHVYESAIQRTDLDWPEAVYEAFILFENVYGDLDTLLKARRSIAREQQKVNRRRQKQAEQTQQAALEAYQAEAAAAAAAAPTETQGEVTTAPAADAADVVLTESTEAPTNGAPEKQAEDAEVHQKRDRENTTVLVSGLKKGTHEDRLRSFFEAVGKIRECTLLPGEETDSALVEFQFADDVPAALDKDRKKIDGHEVHVAMLWRSTLFVTNFPANSDDASLRKLFGQYGGILQTRWPSRKYGDARRFCYITMESPAVAQDALNLNQFKIDGGHPMTVLISDPSAKTKRSDASKSTLFVGGLNAKTTEHDVRGLFSKYGTLLGIKLGWDPVKRICKGFAFVDLSKDAEAKAALELNGTQYRGKYLKVELSDPNHANKKKAPRPAGSAPDASGAREASERRSRQVRLYGLPEGSEEGLLQQALEKIVPVKRLEIFRSSHEALVELQSQSDAGLLLMRTEPFEFNGATLRIGDQSERAKPSAPGGEAAAPAASAPQSSLAFAPRARKPAKSLGKAYQPPKKAAATAASVPTTGGQGQDSFRQFMTATNEKRKTNLDAKIAEKRGPEDEPEGEGEAKRAKKD</sequence>
<feature type="domain" description="RRM" evidence="11">
    <location>
        <begin position="677"/>
        <end position="750"/>
    </location>
</feature>
<evidence type="ECO:0000256" key="9">
    <source>
        <dbReference type="PROSITE-ProRule" id="PRU00176"/>
    </source>
</evidence>
<evidence type="ECO:0000256" key="7">
    <source>
        <dbReference type="ARBA" id="ARBA00093374"/>
    </source>
</evidence>
<keyword evidence="4 9" id="KW-0694">RNA-binding</keyword>
<evidence type="ECO:0000256" key="1">
    <source>
        <dbReference type="ARBA" id="ARBA00004123"/>
    </source>
</evidence>
<evidence type="ECO:0000256" key="2">
    <source>
        <dbReference type="ARBA" id="ARBA00022664"/>
    </source>
</evidence>
<feature type="compositionally biased region" description="Basic and acidic residues" evidence="10">
    <location>
        <begin position="661"/>
        <end position="676"/>
    </location>
</feature>
<feature type="compositionally biased region" description="Polar residues" evidence="10">
    <location>
        <begin position="1071"/>
        <end position="1090"/>
    </location>
</feature>
<evidence type="ECO:0000256" key="4">
    <source>
        <dbReference type="ARBA" id="ARBA00022884"/>
    </source>
</evidence>
<dbReference type="GO" id="GO:0008380">
    <property type="term" value="P:RNA splicing"/>
    <property type="evidence" value="ECO:0007669"/>
    <property type="project" value="UniProtKB-KW"/>
</dbReference>
<feature type="domain" description="RRM" evidence="11">
    <location>
        <begin position="840"/>
        <end position="917"/>
    </location>
</feature>
<dbReference type="GO" id="GO:0003723">
    <property type="term" value="F:RNA binding"/>
    <property type="evidence" value="ECO:0007669"/>
    <property type="project" value="UniProtKB-UniRule"/>
</dbReference>
<comment type="subcellular location">
    <subcellularLocation>
        <location evidence="1">Nucleus</location>
    </subcellularLocation>
</comment>
<evidence type="ECO:0000313" key="13">
    <source>
        <dbReference type="Proteomes" id="UP000827549"/>
    </source>
</evidence>
<dbReference type="SUPFAM" id="SSF54928">
    <property type="entry name" value="RNA-binding domain, RBD"/>
    <property type="match status" value="3"/>
</dbReference>
<dbReference type="InterPro" id="IPR000504">
    <property type="entry name" value="RRM_dom"/>
</dbReference>
<dbReference type="GO" id="GO:0005688">
    <property type="term" value="C:U6 snRNP"/>
    <property type="evidence" value="ECO:0007669"/>
    <property type="project" value="UniProtKB-ARBA"/>
</dbReference>
<dbReference type="InterPro" id="IPR011990">
    <property type="entry name" value="TPR-like_helical_dom_sf"/>
</dbReference>
<feature type="domain" description="RRM" evidence="11">
    <location>
        <begin position="751"/>
        <end position="828"/>
    </location>
</feature>
<dbReference type="Gene3D" id="3.30.70.330">
    <property type="match status" value="3"/>
</dbReference>
<feature type="region of interest" description="Disordered" evidence="10">
    <location>
        <begin position="916"/>
        <end position="947"/>
    </location>
</feature>
<keyword evidence="2" id="KW-0507">mRNA processing</keyword>
<comment type="function">
    <text evidence="7">Functions as a recycling factor of the spliceosome, a machinery that forms on each precursor-messenger RNA (pre-mRNA) and catalyzes the removal of introns. Chaperones the re-annealing of U4 and U6 snRNAs (small nuclear RNAs) released from previous rounds of splicing, an initial step in reforming the U4/U6-U5 tri-snRNP (small nuclear ribonucleoprotein) that can reassemble into another spliceosome complex; this step involves binding U6 and facilitating the unwinding of the U6 internal stem loop, followed by base-pairing of U6 to U4.</text>
</comment>
<dbReference type="PANTHER" id="PTHR15241:SF304">
    <property type="entry name" value="RRM DOMAIN-CONTAINING PROTEIN"/>
    <property type="match status" value="1"/>
</dbReference>
<proteinExistence type="predicted"/>
<dbReference type="InterPro" id="IPR035979">
    <property type="entry name" value="RBD_domain_sf"/>
</dbReference>
<dbReference type="SUPFAM" id="SSF48452">
    <property type="entry name" value="TPR-like"/>
    <property type="match status" value="1"/>
</dbReference>
<dbReference type="FunFam" id="3.30.70.330:FF:000365">
    <property type="entry name" value="U4/U6 snRNA-associated-splicing factor PRP24"/>
    <property type="match status" value="1"/>
</dbReference>
<evidence type="ECO:0000313" key="12">
    <source>
        <dbReference type="EMBL" id="WOO76789.1"/>
    </source>
</evidence>
<evidence type="ECO:0000259" key="11">
    <source>
        <dbReference type="PROSITE" id="PS50102"/>
    </source>
</evidence>
<protein>
    <recommendedName>
        <fullName evidence="8">U4/U6 snRNA-associated-splicing factor PRP24</fullName>
    </recommendedName>
</protein>
<evidence type="ECO:0000256" key="6">
    <source>
        <dbReference type="ARBA" id="ARBA00023242"/>
    </source>
</evidence>
<dbReference type="Proteomes" id="UP000827549">
    <property type="component" value="Chromosome 1"/>
</dbReference>
<reference evidence="12" key="1">
    <citation type="submission" date="2023-10" db="EMBL/GenBank/DDBJ databases">
        <authorList>
            <person name="Noh H."/>
        </authorList>
    </citation>
    <scope>NUCLEOTIDE SEQUENCE</scope>
    <source>
        <strain evidence="12">DUCC4014</strain>
    </source>
</reference>
<dbReference type="Pfam" id="PF00076">
    <property type="entry name" value="RRM_1"/>
    <property type="match status" value="3"/>
</dbReference>
<dbReference type="EMBL" id="CP086714">
    <property type="protein sequence ID" value="WOO76789.1"/>
    <property type="molecule type" value="Genomic_DNA"/>
</dbReference>
<dbReference type="GeneID" id="87803666"/>
<dbReference type="InterPro" id="IPR012677">
    <property type="entry name" value="Nucleotide-bd_a/b_plait_sf"/>
</dbReference>
<keyword evidence="6" id="KW-0539">Nucleus</keyword>
<keyword evidence="13" id="KW-1185">Reference proteome</keyword>
<dbReference type="PANTHER" id="PTHR15241">
    <property type="entry name" value="TRANSFORMER-2-RELATED"/>
    <property type="match status" value="1"/>
</dbReference>
<accession>A0AAF0Y2A3</accession>
<organism evidence="12 13">
    <name type="scientific">Vanrija pseudolonga</name>
    <dbReference type="NCBI Taxonomy" id="143232"/>
    <lineage>
        <taxon>Eukaryota</taxon>
        <taxon>Fungi</taxon>
        <taxon>Dikarya</taxon>
        <taxon>Basidiomycota</taxon>
        <taxon>Agaricomycotina</taxon>
        <taxon>Tremellomycetes</taxon>
        <taxon>Trichosporonales</taxon>
        <taxon>Trichosporonaceae</taxon>
        <taxon>Vanrija</taxon>
    </lineage>
</organism>
<feature type="compositionally biased region" description="Basic and acidic residues" evidence="10">
    <location>
        <begin position="1091"/>
        <end position="1109"/>
    </location>
</feature>
<feature type="region of interest" description="Disordered" evidence="10">
    <location>
        <begin position="650"/>
        <end position="677"/>
    </location>
</feature>
<dbReference type="Gene3D" id="1.25.40.10">
    <property type="entry name" value="Tetratricopeptide repeat domain"/>
    <property type="match status" value="2"/>
</dbReference>